<dbReference type="PANTHER" id="PTHR11706">
    <property type="entry name" value="SOLUTE CARRIER PROTEIN FAMILY 11 MEMBER"/>
    <property type="match status" value="1"/>
</dbReference>
<evidence type="ECO:0000256" key="2">
    <source>
        <dbReference type="ARBA" id="ARBA00022448"/>
    </source>
</evidence>
<evidence type="ECO:0000256" key="4">
    <source>
        <dbReference type="ARBA" id="ARBA00022989"/>
    </source>
</evidence>
<keyword evidence="3 6" id="KW-0812">Transmembrane</keyword>
<gene>
    <name evidence="7" type="ORF">A2848_01810</name>
</gene>
<feature type="transmembrane region" description="Helical" evidence="6">
    <location>
        <begin position="249"/>
        <end position="273"/>
    </location>
</feature>
<evidence type="ECO:0000256" key="3">
    <source>
        <dbReference type="ARBA" id="ARBA00022692"/>
    </source>
</evidence>
<keyword evidence="5 6" id="KW-0472">Membrane</keyword>
<evidence type="ECO:0000256" key="1">
    <source>
        <dbReference type="ARBA" id="ARBA00004141"/>
    </source>
</evidence>
<dbReference type="GO" id="GO:0034755">
    <property type="term" value="P:iron ion transmembrane transport"/>
    <property type="evidence" value="ECO:0007669"/>
    <property type="project" value="TreeGrafter"/>
</dbReference>
<feature type="transmembrane region" description="Helical" evidence="6">
    <location>
        <begin position="36"/>
        <end position="61"/>
    </location>
</feature>
<dbReference type="EMBL" id="MFPV01000014">
    <property type="protein sequence ID" value="OGH62268.1"/>
    <property type="molecule type" value="Genomic_DNA"/>
</dbReference>
<feature type="transmembrane region" description="Helical" evidence="6">
    <location>
        <begin position="122"/>
        <end position="141"/>
    </location>
</feature>
<feature type="transmembrane region" description="Helical" evidence="6">
    <location>
        <begin position="338"/>
        <end position="356"/>
    </location>
</feature>
<dbReference type="Proteomes" id="UP000176329">
    <property type="component" value="Unassembled WGS sequence"/>
</dbReference>
<keyword evidence="2" id="KW-0813">Transport</keyword>
<sequence length="421" mass="45362">MAPMRAIHALKKFWQRLGPGFITGSSDDDPSGVATYAASGAAFGFGLLWMSWVTIPLMIAVQEMSARVGLVTGRGLIASVKNKIPVPLVHLSVLLLFFANSINIGADIGAMADAITMLDGRLRFGAVAIALTICCALLQVFVRYKFYVRYLKWLTLSLLSYIAVSFYIELPVREILFETFLPAITFNRDTMLMITAILGTTISPYLLFWQASEEVEEEVALGRQTVAQRRGVTKHEMADMRFDVSFGMIFSNVVMFFIIMTTAATLFGSGVVINTAADAARALQPLAGEYAGVLFALGIIGVGLLAVPILAGSASYAVCELFGWKSGLYRGWRSAPEFYAVIAIGTLLGLCVNFFGVSPMKALLWTAVLNGCVAPFTIMLLLIAGNDKKIMGIQVNSAISNIGGVLACVLLVGSILLYALL</sequence>
<feature type="transmembrane region" description="Helical" evidence="6">
    <location>
        <begin position="82"/>
        <end position="102"/>
    </location>
</feature>
<evidence type="ECO:0008006" key="9">
    <source>
        <dbReference type="Google" id="ProtNLM"/>
    </source>
</evidence>
<reference evidence="7 8" key="1">
    <citation type="journal article" date="2016" name="Nat. Commun.">
        <title>Thousands of microbial genomes shed light on interconnected biogeochemical processes in an aquifer system.</title>
        <authorList>
            <person name="Anantharaman K."/>
            <person name="Brown C.T."/>
            <person name="Hug L.A."/>
            <person name="Sharon I."/>
            <person name="Castelle C.J."/>
            <person name="Probst A.J."/>
            <person name="Thomas B.C."/>
            <person name="Singh A."/>
            <person name="Wilkins M.J."/>
            <person name="Karaoz U."/>
            <person name="Brodie E.L."/>
            <person name="Williams K.H."/>
            <person name="Hubbard S.S."/>
            <person name="Banfield J.F."/>
        </authorList>
    </citation>
    <scope>NUCLEOTIDE SEQUENCE [LARGE SCALE GENOMIC DNA]</scope>
</reference>
<dbReference type="Pfam" id="PF01566">
    <property type="entry name" value="Nramp"/>
    <property type="match status" value="1"/>
</dbReference>
<feature type="transmembrane region" description="Helical" evidence="6">
    <location>
        <begin position="153"/>
        <end position="170"/>
    </location>
</feature>
<proteinExistence type="predicted"/>
<keyword evidence="4 6" id="KW-1133">Transmembrane helix</keyword>
<dbReference type="GO" id="GO:0015086">
    <property type="term" value="F:cadmium ion transmembrane transporter activity"/>
    <property type="evidence" value="ECO:0007669"/>
    <property type="project" value="TreeGrafter"/>
</dbReference>
<dbReference type="GO" id="GO:0005886">
    <property type="term" value="C:plasma membrane"/>
    <property type="evidence" value="ECO:0007669"/>
    <property type="project" value="TreeGrafter"/>
</dbReference>
<evidence type="ECO:0000256" key="6">
    <source>
        <dbReference type="SAM" id="Phobius"/>
    </source>
</evidence>
<evidence type="ECO:0000256" key="5">
    <source>
        <dbReference type="ARBA" id="ARBA00023136"/>
    </source>
</evidence>
<organism evidence="7 8">
    <name type="scientific">Candidatus Magasanikbacteria bacterium RIFCSPHIGHO2_01_FULL_50_8</name>
    <dbReference type="NCBI Taxonomy" id="1798674"/>
    <lineage>
        <taxon>Bacteria</taxon>
        <taxon>Candidatus Magasanikiibacteriota</taxon>
    </lineage>
</organism>
<name>A0A1F6LSC9_9BACT</name>
<comment type="subcellular location">
    <subcellularLocation>
        <location evidence="1">Membrane</location>
        <topology evidence="1">Multi-pass membrane protein</topology>
    </subcellularLocation>
</comment>
<feature type="transmembrane region" description="Helical" evidence="6">
    <location>
        <begin position="190"/>
        <end position="208"/>
    </location>
</feature>
<protein>
    <recommendedName>
        <fullName evidence="9">Iron transporter</fullName>
    </recommendedName>
</protein>
<evidence type="ECO:0000313" key="8">
    <source>
        <dbReference type="Proteomes" id="UP000176329"/>
    </source>
</evidence>
<dbReference type="InterPro" id="IPR001046">
    <property type="entry name" value="NRAMP_fam"/>
</dbReference>
<feature type="transmembrane region" description="Helical" evidence="6">
    <location>
        <begin position="398"/>
        <end position="420"/>
    </location>
</feature>
<feature type="transmembrane region" description="Helical" evidence="6">
    <location>
        <begin position="293"/>
        <end position="318"/>
    </location>
</feature>
<feature type="transmembrane region" description="Helical" evidence="6">
    <location>
        <begin position="362"/>
        <end position="386"/>
    </location>
</feature>
<accession>A0A1F6LSC9</accession>
<comment type="caution">
    <text evidence="7">The sequence shown here is derived from an EMBL/GenBank/DDBJ whole genome shotgun (WGS) entry which is preliminary data.</text>
</comment>
<dbReference type="AlphaFoldDB" id="A0A1F6LSC9"/>
<dbReference type="GO" id="GO:0005384">
    <property type="term" value="F:manganese ion transmembrane transporter activity"/>
    <property type="evidence" value="ECO:0007669"/>
    <property type="project" value="TreeGrafter"/>
</dbReference>
<dbReference type="PANTHER" id="PTHR11706:SF33">
    <property type="entry name" value="NATURAL RESISTANCE-ASSOCIATED MACROPHAGE PROTEIN 2"/>
    <property type="match status" value="1"/>
</dbReference>
<evidence type="ECO:0000313" key="7">
    <source>
        <dbReference type="EMBL" id="OGH62268.1"/>
    </source>
</evidence>